<name>A0A0B0EN32_9BACT</name>
<evidence type="ECO:0000313" key="2">
    <source>
        <dbReference type="EMBL" id="KHE93381.1"/>
    </source>
</evidence>
<accession>A0A0B0EN32</accession>
<organism evidence="2 3">
    <name type="scientific">Candidatus Scalindua brodae</name>
    <dbReference type="NCBI Taxonomy" id="237368"/>
    <lineage>
        <taxon>Bacteria</taxon>
        <taxon>Pseudomonadati</taxon>
        <taxon>Planctomycetota</taxon>
        <taxon>Candidatus Brocadiia</taxon>
        <taxon>Candidatus Brocadiales</taxon>
        <taxon>Candidatus Scalinduaceae</taxon>
        <taxon>Candidatus Scalindua</taxon>
    </lineage>
</organism>
<sequence length="116" mass="13307">MKLPNRVQAIIPEGKLTDYCLNPFHPDGKHKAKVFEKALGITQENSEELKRLVLQSAQSGEVIKEQENDFGKIYRVECEIEGVNQKEILCTLWIVHKGDYTPYLTSCFIKTKKVKV</sequence>
<gene>
    <name evidence="2" type="ORF">SCABRO_00807</name>
</gene>
<dbReference type="Proteomes" id="UP000030652">
    <property type="component" value="Unassembled WGS sequence"/>
</dbReference>
<evidence type="ECO:0000259" key="1">
    <source>
        <dbReference type="Pfam" id="PF21814"/>
    </source>
</evidence>
<dbReference type="Pfam" id="PF21814">
    <property type="entry name" value="DUF6883"/>
    <property type="match status" value="1"/>
</dbReference>
<dbReference type="AlphaFoldDB" id="A0A0B0EN32"/>
<reference evidence="2 3" key="1">
    <citation type="submission" date="2014-10" db="EMBL/GenBank/DDBJ databases">
        <title>Draft genome of anammox bacterium scalindua brodae, obtained using differential coverage binning of sequence data from two enrichment reactors.</title>
        <authorList>
            <person name="Speth D.R."/>
            <person name="Russ L."/>
            <person name="Kartal B."/>
            <person name="Op den Camp H.J."/>
            <person name="Dutilh B.E."/>
            <person name="Jetten M.S."/>
        </authorList>
    </citation>
    <scope>NUCLEOTIDE SEQUENCE [LARGE SCALE GENOMIC DNA]</scope>
    <source>
        <strain evidence="2">RU1</strain>
    </source>
</reference>
<dbReference type="eggNOG" id="COG3210">
    <property type="taxonomic scope" value="Bacteria"/>
</dbReference>
<evidence type="ECO:0000313" key="3">
    <source>
        <dbReference type="Proteomes" id="UP000030652"/>
    </source>
</evidence>
<proteinExistence type="predicted"/>
<dbReference type="EMBL" id="JRYO01000058">
    <property type="protein sequence ID" value="KHE93381.1"/>
    <property type="molecule type" value="Genomic_DNA"/>
</dbReference>
<comment type="caution">
    <text evidence="2">The sequence shown here is derived from an EMBL/GenBank/DDBJ whole genome shotgun (WGS) entry which is preliminary data.</text>
</comment>
<protein>
    <recommendedName>
        <fullName evidence="1">DUF6883 domain-containing protein</fullName>
    </recommendedName>
</protein>
<dbReference type="InterPro" id="IPR049250">
    <property type="entry name" value="DUF6883"/>
</dbReference>
<feature type="domain" description="DUF6883" evidence="1">
    <location>
        <begin position="2"/>
        <end position="110"/>
    </location>
</feature>